<dbReference type="Gene3D" id="1.10.357.10">
    <property type="entry name" value="Tetracycline Repressor, domain 2"/>
    <property type="match status" value="1"/>
</dbReference>
<feature type="domain" description="HTH tetR-type" evidence="5">
    <location>
        <begin position="6"/>
        <end position="66"/>
    </location>
</feature>
<feature type="DNA-binding region" description="H-T-H motif" evidence="4">
    <location>
        <begin position="29"/>
        <end position="48"/>
    </location>
</feature>
<evidence type="ECO:0000256" key="1">
    <source>
        <dbReference type="ARBA" id="ARBA00023015"/>
    </source>
</evidence>
<dbReference type="InterPro" id="IPR011075">
    <property type="entry name" value="TetR_C"/>
</dbReference>
<dbReference type="EMBL" id="JBDZYD010000019">
    <property type="protein sequence ID" value="MEQ0565307.1"/>
    <property type="molecule type" value="Genomic_DNA"/>
</dbReference>
<dbReference type="RefSeq" id="WP_348956393.1">
    <property type="nucleotide sequence ID" value="NZ_JBDZYD010000019.1"/>
</dbReference>
<evidence type="ECO:0000313" key="7">
    <source>
        <dbReference type="Proteomes" id="UP001440984"/>
    </source>
</evidence>
<keyword evidence="3" id="KW-0804">Transcription</keyword>
<dbReference type="PROSITE" id="PS01081">
    <property type="entry name" value="HTH_TETR_1"/>
    <property type="match status" value="1"/>
</dbReference>
<dbReference type="Pfam" id="PF00440">
    <property type="entry name" value="TetR_N"/>
    <property type="match status" value="1"/>
</dbReference>
<reference evidence="6 7" key="1">
    <citation type="submission" date="2024-05" db="EMBL/GenBank/DDBJ databases">
        <authorList>
            <person name="Zhao H."/>
            <person name="Xu Y."/>
            <person name="Lin S."/>
            <person name="Spain J.C."/>
            <person name="Zhou N.-Y."/>
        </authorList>
    </citation>
    <scope>NUCLEOTIDE SEQUENCE [LARGE SCALE GENOMIC DNA]</scope>
    <source>
        <strain evidence="6 7">NEAU-NG30</strain>
    </source>
</reference>
<evidence type="ECO:0000256" key="2">
    <source>
        <dbReference type="ARBA" id="ARBA00023125"/>
    </source>
</evidence>
<dbReference type="InterPro" id="IPR023772">
    <property type="entry name" value="DNA-bd_HTH_TetR-type_CS"/>
</dbReference>
<dbReference type="SUPFAM" id="SSF46689">
    <property type="entry name" value="Homeodomain-like"/>
    <property type="match status" value="1"/>
</dbReference>
<name>A0ABV0LSM1_9PSEU</name>
<proteinExistence type="predicted"/>
<dbReference type="PRINTS" id="PR00455">
    <property type="entry name" value="HTHTETR"/>
</dbReference>
<dbReference type="Gene3D" id="1.10.10.60">
    <property type="entry name" value="Homeodomain-like"/>
    <property type="match status" value="1"/>
</dbReference>
<evidence type="ECO:0000256" key="4">
    <source>
        <dbReference type="PROSITE-ProRule" id="PRU00335"/>
    </source>
</evidence>
<sequence>MPRVREFDTDEVVQKAMEIFWRQGYEATSIQDLAEATGLGRGSLYAAFGSKHGLYEHALQRYVRLTTDATRTSLMQRVPIRQVVRDLLLGRIDDALKEPGRPGCLLVMAITERLPHDEATSRIVRDAIAALQDSFYGTLHLARSMGELPPETDIPAVSNFLVTMIQGLRVMSAVCRDKEMLSQVVDTALLAIPQ</sequence>
<keyword evidence="1" id="KW-0805">Transcription regulation</keyword>
<dbReference type="PANTHER" id="PTHR47506:SF1">
    <property type="entry name" value="HTH-TYPE TRANSCRIPTIONAL REGULATOR YJDC"/>
    <property type="match status" value="1"/>
</dbReference>
<evidence type="ECO:0000313" key="6">
    <source>
        <dbReference type="EMBL" id="MEQ0565307.1"/>
    </source>
</evidence>
<keyword evidence="2 4" id="KW-0238">DNA-binding</keyword>
<evidence type="ECO:0000256" key="3">
    <source>
        <dbReference type="ARBA" id="ARBA00023163"/>
    </source>
</evidence>
<dbReference type="InterPro" id="IPR009057">
    <property type="entry name" value="Homeodomain-like_sf"/>
</dbReference>
<accession>A0ABV0LSM1</accession>
<dbReference type="InterPro" id="IPR036271">
    <property type="entry name" value="Tet_transcr_reg_TetR-rel_C_sf"/>
</dbReference>
<organism evidence="6 7">
    <name type="scientific">Amycolatopsis melonis</name>
    <dbReference type="NCBI Taxonomy" id="3156488"/>
    <lineage>
        <taxon>Bacteria</taxon>
        <taxon>Bacillati</taxon>
        <taxon>Actinomycetota</taxon>
        <taxon>Actinomycetes</taxon>
        <taxon>Pseudonocardiales</taxon>
        <taxon>Pseudonocardiaceae</taxon>
        <taxon>Amycolatopsis</taxon>
    </lineage>
</organism>
<protein>
    <submittedName>
        <fullName evidence="6">TetR/AcrR family transcriptional regulator</fullName>
    </submittedName>
</protein>
<dbReference type="InterPro" id="IPR001647">
    <property type="entry name" value="HTH_TetR"/>
</dbReference>
<dbReference type="Proteomes" id="UP001440984">
    <property type="component" value="Unassembled WGS sequence"/>
</dbReference>
<dbReference type="PROSITE" id="PS50977">
    <property type="entry name" value="HTH_TETR_2"/>
    <property type="match status" value="1"/>
</dbReference>
<dbReference type="SUPFAM" id="SSF48498">
    <property type="entry name" value="Tetracyclin repressor-like, C-terminal domain"/>
    <property type="match status" value="1"/>
</dbReference>
<comment type="caution">
    <text evidence="6">The sequence shown here is derived from an EMBL/GenBank/DDBJ whole genome shotgun (WGS) entry which is preliminary data.</text>
</comment>
<dbReference type="Pfam" id="PF16925">
    <property type="entry name" value="TetR_C_13"/>
    <property type="match status" value="1"/>
</dbReference>
<gene>
    <name evidence="6" type="ORF">ABJI51_40045</name>
</gene>
<evidence type="ECO:0000259" key="5">
    <source>
        <dbReference type="PROSITE" id="PS50977"/>
    </source>
</evidence>
<dbReference type="PANTHER" id="PTHR47506">
    <property type="entry name" value="TRANSCRIPTIONAL REGULATORY PROTEIN"/>
    <property type="match status" value="1"/>
</dbReference>
<keyword evidence="7" id="KW-1185">Reference proteome</keyword>